<dbReference type="VEuPathDB" id="TriTrypDB:TM35_001121050"/>
<feature type="chain" id="PRO_5012484755" description="Mucin TcMUCII" evidence="2">
    <location>
        <begin position="24"/>
        <end position="260"/>
    </location>
</feature>
<comment type="caution">
    <text evidence="3">The sequence shown here is derived from an EMBL/GenBank/DDBJ whole genome shotgun (WGS) entry which is preliminary data.</text>
</comment>
<protein>
    <recommendedName>
        <fullName evidence="5">Mucin TcMUCII</fullName>
    </recommendedName>
</protein>
<evidence type="ECO:0000256" key="1">
    <source>
        <dbReference type="SAM" id="MobiDB-lite"/>
    </source>
</evidence>
<keyword evidence="4" id="KW-1185">Reference proteome</keyword>
<feature type="compositionally biased region" description="Polar residues" evidence="1">
    <location>
        <begin position="152"/>
        <end position="190"/>
    </location>
</feature>
<evidence type="ECO:0000313" key="4">
    <source>
        <dbReference type="Proteomes" id="UP000192257"/>
    </source>
</evidence>
<keyword evidence="2" id="KW-0732">Signal</keyword>
<feature type="signal peptide" evidence="2">
    <location>
        <begin position="1"/>
        <end position="23"/>
    </location>
</feature>
<proteinExistence type="predicted"/>
<evidence type="ECO:0000256" key="2">
    <source>
        <dbReference type="SAM" id="SignalP"/>
    </source>
</evidence>
<feature type="compositionally biased region" description="Low complexity" evidence="1">
    <location>
        <begin position="136"/>
        <end position="151"/>
    </location>
</feature>
<dbReference type="EMBL" id="NBCO01000112">
    <property type="protein sequence ID" value="ORC81588.1"/>
    <property type="molecule type" value="Genomic_DNA"/>
</dbReference>
<feature type="compositionally biased region" description="Low complexity" evidence="1">
    <location>
        <begin position="191"/>
        <end position="211"/>
    </location>
</feature>
<organism evidence="3 4">
    <name type="scientific">Trypanosoma theileri</name>
    <dbReference type="NCBI Taxonomy" id="67003"/>
    <lineage>
        <taxon>Eukaryota</taxon>
        <taxon>Discoba</taxon>
        <taxon>Euglenozoa</taxon>
        <taxon>Kinetoplastea</taxon>
        <taxon>Metakinetoplastina</taxon>
        <taxon>Trypanosomatida</taxon>
        <taxon>Trypanosomatidae</taxon>
        <taxon>Trypanosoma</taxon>
    </lineage>
</organism>
<dbReference type="RefSeq" id="XP_028876984.1">
    <property type="nucleotide sequence ID" value="XM_029031722.1"/>
</dbReference>
<evidence type="ECO:0008006" key="5">
    <source>
        <dbReference type="Google" id="ProtNLM"/>
    </source>
</evidence>
<feature type="region of interest" description="Disordered" evidence="1">
    <location>
        <begin position="64"/>
        <end position="218"/>
    </location>
</feature>
<dbReference type="AlphaFoldDB" id="A0A1X0NEJ0"/>
<sequence length="260" mass="26646">MMMGRVMCVLAVVLCCACGYTSAVSDWEGFPYVSDEEKKQALWLVCKNNSKATIGKFNCTHAIQPPGDTKPLPTSKATVGGPDPGSTERTNTVVDGKGHQQDGGRLEVVKAPGSPLHEDASGDPVAADEATGRDAGITSSSGSAGTLSNTSDNCTPVNSTPNQQSPDITNQSQGSNTSAPNSTSGADSQETNSTILASTTNTTTEAPTTTPSPVPNAEISSSIASSLQNKANGDSSVNPVWMRTAAPLLIVAVLVSVTVY</sequence>
<name>A0A1X0NEJ0_9TRYP</name>
<dbReference type="GeneID" id="39991502"/>
<gene>
    <name evidence="3" type="ORF">TM35_001121050</name>
</gene>
<reference evidence="3 4" key="1">
    <citation type="submission" date="2017-03" db="EMBL/GenBank/DDBJ databases">
        <title>An alternative strategy for trypanosome survival in the mammalian bloodstream revealed through genome and transcriptome analysis of the ubiquitous bovine parasite Trypanosoma (Megatrypanum) theileri.</title>
        <authorList>
            <person name="Kelly S."/>
            <person name="Ivens A."/>
            <person name="Mott A."/>
            <person name="O'Neill E."/>
            <person name="Emms D."/>
            <person name="Macleod O."/>
            <person name="Voorheis P."/>
            <person name="Matthews J."/>
            <person name="Matthews K."/>
            <person name="Carrington M."/>
        </authorList>
    </citation>
    <scope>NUCLEOTIDE SEQUENCE [LARGE SCALE GENOMIC DNA]</scope>
    <source>
        <strain evidence="3">Edinburgh</strain>
    </source>
</reference>
<accession>A0A1X0NEJ0</accession>
<feature type="compositionally biased region" description="Basic and acidic residues" evidence="1">
    <location>
        <begin position="96"/>
        <end position="108"/>
    </location>
</feature>
<dbReference type="Proteomes" id="UP000192257">
    <property type="component" value="Unassembled WGS sequence"/>
</dbReference>
<evidence type="ECO:0000313" key="3">
    <source>
        <dbReference type="EMBL" id="ORC81588.1"/>
    </source>
</evidence>